<evidence type="ECO:0000259" key="15">
    <source>
        <dbReference type="Pfam" id="PF01488"/>
    </source>
</evidence>
<dbReference type="PANTHER" id="PTHR43013">
    <property type="entry name" value="GLUTAMYL-TRNA REDUCTASE"/>
    <property type="match status" value="1"/>
</dbReference>
<dbReference type="FunFam" id="3.40.50.720:FF:000031">
    <property type="entry name" value="Glutamyl-tRNA reductase"/>
    <property type="match status" value="1"/>
</dbReference>
<dbReference type="Pfam" id="PF01488">
    <property type="entry name" value="Shikimate_DH"/>
    <property type="match status" value="1"/>
</dbReference>
<dbReference type="PATRIC" id="fig|1705409.3.peg.493"/>
<feature type="domain" description="Quinate/shikimate 5-dehydrogenase/glutamyl-tRNA reductase" evidence="15">
    <location>
        <begin position="166"/>
        <end position="300"/>
    </location>
</feature>
<feature type="binding site" evidence="8 10">
    <location>
        <begin position="49"/>
        <end position="52"/>
    </location>
    <ligand>
        <name>substrate</name>
    </ligand>
</feature>
<comment type="miscellaneous">
    <text evidence="8">During catalysis, the active site Cys acts as a nucleophile attacking the alpha-carbonyl group of tRNA-bound glutamate with the formation of a thioester intermediate between enzyme and glutamate, and the concomitant release of tRNA(Glu). The thioester intermediate is finally reduced by direct hydride transfer from NADPH, to form the product GSA.</text>
</comment>
<dbReference type="InterPro" id="IPR036291">
    <property type="entry name" value="NAD(P)-bd_dom_sf"/>
</dbReference>
<comment type="domain">
    <text evidence="8">Possesses an unusual extended V-shaped dimeric structure with each monomer consisting of three distinct domains arranged along a curved 'spinal' alpha-helix. The N-terminal catalytic domain specifically recognizes the glutamate moiety of the substrate. The second domain is the NADPH-binding domain, and the third C-terminal domain is responsible for dimerization.</text>
</comment>
<dbReference type="InterPro" id="IPR015896">
    <property type="entry name" value="4pyrrol_synth_GluRdtase_dimer"/>
</dbReference>
<keyword evidence="4 8" id="KW-0521">NADP</keyword>
<dbReference type="PANTHER" id="PTHR43013:SF1">
    <property type="entry name" value="GLUTAMYL-TRNA REDUCTASE"/>
    <property type="match status" value="1"/>
</dbReference>
<feature type="binding site" evidence="8 11">
    <location>
        <begin position="184"/>
        <end position="189"/>
    </location>
    <ligand>
        <name>NADP(+)</name>
        <dbReference type="ChEBI" id="CHEBI:58349"/>
    </ligand>
</feature>
<comment type="similarity">
    <text evidence="2 8 13">Belongs to the glutamyl-tRNA reductase family.</text>
</comment>
<dbReference type="InterPro" id="IPR036343">
    <property type="entry name" value="GluRdtase_N_sf"/>
</dbReference>
<dbReference type="UniPathway" id="UPA00251">
    <property type="reaction ID" value="UER00316"/>
</dbReference>
<dbReference type="SUPFAM" id="SSF69075">
    <property type="entry name" value="Glutamyl tRNA-reductase dimerization domain"/>
    <property type="match status" value="1"/>
</dbReference>
<evidence type="ECO:0000313" key="17">
    <source>
        <dbReference type="EMBL" id="KYC52999.1"/>
    </source>
</evidence>
<dbReference type="CDD" id="cd05213">
    <property type="entry name" value="NAD_bind_Glutamyl_tRNA_reduct"/>
    <property type="match status" value="1"/>
</dbReference>
<evidence type="ECO:0000256" key="5">
    <source>
        <dbReference type="ARBA" id="ARBA00023002"/>
    </source>
</evidence>
<evidence type="ECO:0000256" key="11">
    <source>
        <dbReference type="PIRSR" id="PIRSR000445-3"/>
    </source>
</evidence>
<dbReference type="PIRSF" id="PIRSF000445">
    <property type="entry name" value="4pyrrol_synth_GluRdtase"/>
    <property type="match status" value="1"/>
</dbReference>
<dbReference type="SUPFAM" id="SSF51735">
    <property type="entry name" value="NAD(P)-binding Rossmann-fold domains"/>
    <property type="match status" value="1"/>
</dbReference>
<evidence type="ECO:0000256" key="7">
    <source>
        <dbReference type="ARBA" id="ARBA00047464"/>
    </source>
</evidence>
<dbReference type="Gene3D" id="3.40.50.720">
    <property type="entry name" value="NAD(P)-binding Rossmann-like Domain"/>
    <property type="match status" value="1"/>
</dbReference>
<dbReference type="AlphaFoldDB" id="A0A150J6X4"/>
<dbReference type="EMBL" id="LNGC01000012">
    <property type="protein sequence ID" value="KYC52999.1"/>
    <property type="molecule type" value="Genomic_DNA"/>
</dbReference>
<dbReference type="Pfam" id="PF00745">
    <property type="entry name" value="GlutR_dimer"/>
    <property type="match status" value="1"/>
</dbReference>
<feature type="domain" description="Tetrapyrrole biosynthesis glutamyl-tRNA reductase dimerisation" evidence="14">
    <location>
        <begin position="314"/>
        <end position="406"/>
    </location>
</feature>
<evidence type="ECO:0000256" key="10">
    <source>
        <dbReference type="PIRSR" id="PIRSR000445-2"/>
    </source>
</evidence>
<comment type="caution">
    <text evidence="17">The sequence shown here is derived from an EMBL/GenBank/DDBJ whole genome shotgun (WGS) entry which is preliminary data.</text>
</comment>
<dbReference type="Proteomes" id="UP000075398">
    <property type="component" value="Unassembled WGS sequence"/>
</dbReference>
<organism evidence="17 18">
    <name type="scientific">Candidatus Methanofastidiosum methylothiophilum</name>
    <dbReference type="NCBI Taxonomy" id="1705564"/>
    <lineage>
        <taxon>Archaea</taxon>
        <taxon>Methanobacteriati</taxon>
        <taxon>Methanobacteriota</taxon>
        <taxon>Stenosarchaea group</taxon>
        <taxon>Candidatus Methanofastidiosia</taxon>
        <taxon>Candidatus Methanofastidiosales</taxon>
        <taxon>Candidatus Methanofastidiosaceae</taxon>
        <taxon>Candidatus Methanofastidiosum</taxon>
    </lineage>
</organism>
<dbReference type="InterPro" id="IPR018214">
    <property type="entry name" value="GluRdtase_CS"/>
</dbReference>
<keyword evidence="5 8" id="KW-0560">Oxidoreductase</keyword>
<dbReference type="NCBIfam" id="TIGR01035">
    <property type="entry name" value="hemA"/>
    <property type="match status" value="1"/>
</dbReference>
<evidence type="ECO:0000259" key="14">
    <source>
        <dbReference type="Pfam" id="PF00745"/>
    </source>
</evidence>
<dbReference type="HAMAP" id="MF_00087">
    <property type="entry name" value="Glu_tRNA_reductase"/>
    <property type="match status" value="1"/>
</dbReference>
<protein>
    <recommendedName>
        <fullName evidence="3 8">Glutamyl-tRNA reductase</fullName>
        <shortName evidence="8">GluTR</shortName>
        <ecNumber evidence="3 8">1.2.1.70</ecNumber>
    </recommendedName>
</protein>
<dbReference type="Gene3D" id="3.30.460.30">
    <property type="entry name" value="Glutamyl-tRNA reductase, N-terminal domain"/>
    <property type="match status" value="1"/>
</dbReference>
<evidence type="ECO:0000256" key="8">
    <source>
        <dbReference type="HAMAP-Rule" id="MF_00087"/>
    </source>
</evidence>
<gene>
    <name evidence="8 17" type="primary">hemA</name>
    <name evidence="17" type="ORF">AMQ22_00477</name>
</gene>
<dbReference type="GO" id="GO:0008883">
    <property type="term" value="F:glutamyl-tRNA reductase activity"/>
    <property type="evidence" value="ECO:0007669"/>
    <property type="project" value="UniProtKB-UniRule"/>
</dbReference>
<evidence type="ECO:0000256" key="3">
    <source>
        <dbReference type="ARBA" id="ARBA00012970"/>
    </source>
</evidence>
<comment type="function">
    <text evidence="8">Catalyzes the NADPH-dependent reduction of glutamyl-tRNA(Glu) to glutamate 1-semialdehyde (GSA).</text>
</comment>
<dbReference type="InterPro" id="IPR006151">
    <property type="entry name" value="Shikm_DH/Glu-tRNA_Rdtase"/>
</dbReference>
<evidence type="ECO:0000256" key="13">
    <source>
        <dbReference type="RuleBase" id="RU000584"/>
    </source>
</evidence>
<dbReference type="STRING" id="1705564.APG08_00088"/>
<dbReference type="Pfam" id="PF05201">
    <property type="entry name" value="GlutR_N"/>
    <property type="match status" value="1"/>
</dbReference>
<comment type="pathway">
    <text evidence="1 8 13">Porphyrin-containing compound metabolism; protoporphyrin-IX biosynthesis; 5-aminolevulinate from L-glutamyl-tRNA(Glu): step 1/2.</text>
</comment>
<evidence type="ECO:0000256" key="4">
    <source>
        <dbReference type="ARBA" id="ARBA00022857"/>
    </source>
</evidence>
<evidence type="ECO:0000256" key="9">
    <source>
        <dbReference type="PIRSR" id="PIRSR000445-1"/>
    </source>
</evidence>
<feature type="binding site" evidence="8 10">
    <location>
        <position position="115"/>
    </location>
    <ligand>
        <name>substrate</name>
    </ligand>
</feature>
<feature type="active site" description="Nucleophile" evidence="8 9">
    <location>
        <position position="50"/>
    </location>
</feature>
<dbReference type="EC" id="1.2.1.70" evidence="3 8"/>
<evidence type="ECO:0000256" key="6">
    <source>
        <dbReference type="ARBA" id="ARBA00023244"/>
    </source>
</evidence>
<keyword evidence="6 8" id="KW-0627">Porphyrin biosynthesis</keyword>
<dbReference type="SUPFAM" id="SSF69742">
    <property type="entry name" value="Glutamyl tRNA-reductase catalytic, N-terminal domain"/>
    <property type="match status" value="1"/>
</dbReference>
<reference evidence="17 18" key="1">
    <citation type="journal article" date="2016" name="ISME J.">
        <title>Chasing the elusive Euryarchaeota class WSA2: genomes reveal a uniquely fastidious methyl-reducing methanogen.</title>
        <authorList>
            <person name="Nobu M.K."/>
            <person name="Narihiro T."/>
            <person name="Kuroda K."/>
            <person name="Mei R."/>
            <person name="Liu W.T."/>
        </authorList>
    </citation>
    <scope>NUCLEOTIDE SEQUENCE [LARGE SCALE GENOMIC DNA]</scope>
    <source>
        <strain evidence="17">U1lsi0528_Bin055</strain>
    </source>
</reference>
<evidence type="ECO:0000313" key="18">
    <source>
        <dbReference type="Proteomes" id="UP000075398"/>
    </source>
</evidence>
<dbReference type="GO" id="GO:0019353">
    <property type="term" value="P:protoporphyrinogen IX biosynthetic process from glutamate"/>
    <property type="evidence" value="ECO:0007669"/>
    <property type="project" value="TreeGrafter"/>
</dbReference>
<evidence type="ECO:0000256" key="1">
    <source>
        <dbReference type="ARBA" id="ARBA00005059"/>
    </source>
</evidence>
<dbReference type="InterPro" id="IPR036453">
    <property type="entry name" value="GluRdtase_dimer_dom_sf"/>
</dbReference>
<feature type="site" description="Important for activity" evidence="8 12">
    <location>
        <position position="94"/>
    </location>
</feature>
<sequence>MFLLNFMISYQNAPVHVREKFSFSKKHRNDLMRQICCETGVKGCVILNTCNRTEIYAVAERGESIEGIILLLKDINQDVENYLEVSSGNEAIRHLFRVASGLESLIIGENQILAQVKNNYFECKSECSTDSLLDIIFNQAIRVGKLVRTNTDISKGGVSVGSAAVKLAEKIFGSLVDKKILIVGAGEMSCLIAKSLSSNGVDGVYVSNRNYETAKNIAETIGGQALKFDFLMDHIKVSDLVITATSAPHTIIHANDIKEVVKERNKELVIIDIAIPKDVEESVGAIEGVHLYNIDSLSEIAKENMEARRVEAEKASLIVEEELKKLEISLKGMFVEPYIADVWVKAEDIRKTELDRALRMLSLDNEKDIMIIEDLTKAIVSKVLHKPVRDLREKVYNNLEAVESFQKLD</sequence>
<feature type="domain" description="Glutamyl-tRNA reductase N-terminal" evidence="16">
    <location>
        <begin position="8"/>
        <end position="151"/>
    </location>
</feature>
<dbReference type="InterPro" id="IPR015895">
    <property type="entry name" value="4pyrrol_synth_GluRdtase_N"/>
</dbReference>
<name>A0A150J6X4_9EURY</name>
<accession>A0A150J6X4</accession>
<evidence type="ECO:0000256" key="12">
    <source>
        <dbReference type="PIRSR" id="PIRSR000445-4"/>
    </source>
</evidence>
<dbReference type="FunFam" id="3.30.460.30:FF:000001">
    <property type="entry name" value="Glutamyl-tRNA reductase"/>
    <property type="match status" value="1"/>
</dbReference>
<evidence type="ECO:0000259" key="16">
    <source>
        <dbReference type="Pfam" id="PF05201"/>
    </source>
</evidence>
<dbReference type="PROSITE" id="PS00747">
    <property type="entry name" value="GLUTR"/>
    <property type="match status" value="1"/>
</dbReference>
<comment type="catalytic activity">
    <reaction evidence="7 8 13">
        <text>(S)-4-amino-5-oxopentanoate + tRNA(Glu) + NADP(+) = L-glutamyl-tRNA(Glu) + NADPH + H(+)</text>
        <dbReference type="Rhea" id="RHEA:12344"/>
        <dbReference type="Rhea" id="RHEA-COMP:9663"/>
        <dbReference type="Rhea" id="RHEA-COMP:9680"/>
        <dbReference type="ChEBI" id="CHEBI:15378"/>
        <dbReference type="ChEBI" id="CHEBI:57501"/>
        <dbReference type="ChEBI" id="CHEBI:57783"/>
        <dbReference type="ChEBI" id="CHEBI:58349"/>
        <dbReference type="ChEBI" id="CHEBI:78442"/>
        <dbReference type="ChEBI" id="CHEBI:78520"/>
        <dbReference type="EC" id="1.2.1.70"/>
    </reaction>
</comment>
<evidence type="ECO:0000256" key="2">
    <source>
        <dbReference type="ARBA" id="ARBA00005916"/>
    </source>
</evidence>
<proteinExistence type="inferred from homology"/>
<feature type="binding site" evidence="8 10">
    <location>
        <position position="104"/>
    </location>
    <ligand>
        <name>substrate</name>
    </ligand>
</feature>
<comment type="subunit">
    <text evidence="8">Homodimer.</text>
</comment>
<feature type="binding site" evidence="8 10">
    <location>
        <begin position="109"/>
        <end position="111"/>
    </location>
    <ligand>
        <name>substrate</name>
    </ligand>
</feature>
<dbReference type="GO" id="GO:0050661">
    <property type="term" value="F:NADP binding"/>
    <property type="evidence" value="ECO:0007669"/>
    <property type="project" value="InterPro"/>
</dbReference>
<dbReference type="InterPro" id="IPR000343">
    <property type="entry name" value="4pyrrol_synth_GluRdtase"/>
</dbReference>